<dbReference type="EMBL" id="MU858282">
    <property type="protein sequence ID" value="KAK4207640.1"/>
    <property type="molecule type" value="Genomic_DNA"/>
</dbReference>
<feature type="transmembrane region" description="Helical" evidence="7">
    <location>
        <begin position="139"/>
        <end position="163"/>
    </location>
</feature>
<feature type="transmembrane region" description="Helical" evidence="7">
    <location>
        <begin position="109"/>
        <end position="132"/>
    </location>
</feature>
<keyword evidence="2 7" id="KW-0812">Transmembrane</keyword>
<dbReference type="PANTHER" id="PTHR33048:SF158">
    <property type="entry name" value="MEMBRANE PROTEIN PTH11-LIKE, PUTATIVE-RELATED"/>
    <property type="match status" value="1"/>
</dbReference>
<accession>A0AAN7B498</accession>
<evidence type="ECO:0000259" key="8">
    <source>
        <dbReference type="Pfam" id="PF20684"/>
    </source>
</evidence>
<dbReference type="GO" id="GO:0016020">
    <property type="term" value="C:membrane"/>
    <property type="evidence" value="ECO:0007669"/>
    <property type="project" value="UniProtKB-SubCell"/>
</dbReference>
<gene>
    <name evidence="9" type="ORF">QBC37DRAFT_454953</name>
</gene>
<dbReference type="Proteomes" id="UP001301769">
    <property type="component" value="Unassembled WGS sequence"/>
</dbReference>
<organism evidence="9 10">
    <name type="scientific">Rhypophila decipiens</name>
    <dbReference type="NCBI Taxonomy" id="261697"/>
    <lineage>
        <taxon>Eukaryota</taxon>
        <taxon>Fungi</taxon>
        <taxon>Dikarya</taxon>
        <taxon>Ascomycota</taxon>
        <taxon>Pezizomycotina</taxon>
        <taxon>Sordariomycetes</taxon>
        <taxon>Sordariomycetidae</taxon>
        <taxon>Sordariales</taxon>
        <taxon>Naviculisporaceae</taxon>
        <taxon>Rhypophila</taxon>
    </lineage>
</organism>
<evidence type="ECO:0000256" key="2">
    <source>
        <dbReference type="ARBA" id="ARBA00022692"/>
    </source>
</evidence>
<comment type="subcellular location">
    <subcellularLocation>
        <location evidence="1">Membrane</location>
        <topology evidence="1">Multi-pass membrane protein</topology>
    </subcellularLocation>
</comment>
<feature type="transmembrane region" description="Helical" evidence="7">
    <location>
        <begin position="227"/>
        <end position="246"/>
    </location>
</feature>
<feature type="transmembrane region" description="Helical" evidence="7">
    <location>
        <begin position="29"/>
        <end position="51"/>
    </location>
</feature>
<proteinExistence type="inferred from homology"/>
<reference evidence="9" key="2">
    <citation type="submission" date="2023-05" db="EMBL/GenBank/DDBJ databases">
        <authorList>
            <consortium name="Lawrence Berkeley National Laboratory"/>
            <person name="Steindorff A."/>
            <person name="Hensen N."/>
            <person name="Bonometti L."/>
            <person name="Westerberg I."/>
            <person name="Brannstrom I.O."/>
            <person name="Guillou S."/>
            <person name="Cros-Aarteil S."/>
            <person name="Calhoun S."/>
            <person name="Haridas S."/>
            <person name="Kuo A."/>
            <person name="Mondo S."/>
            <person name="Pangilinan J."/>
            <person name="Riley R."/>
            <person name="Labutti K."/>
            <person name="Andreopoulos B."/>
            <person name="Lipzen A."/>
            <person name="Chen C."/>
            <person name="Yanf M."/>
            <person name="Daum C."/>
            <person name="Ng V."/>
            <person name="Clum A."/>
            <person name="Ohm R."/>
            <person name="Martin F."/>
            <person name="Silar P."/>
            <person name="Natvig D."/>
            <person name="Lalanne C."/>
            <person name="Gautier V."/>
            <person name="Ament-Velasquez S.L."/>
            <person name="Kruys A."/>
            <person name="Hutchinson M.I."/>
            <person name="Powell A.J."/>
            <person name="Barry K."/>
            <person name="Miller A.N."/>
            <person name="Grigoriev I.V."/>
            <person name="Debuchy R."/>
            <person name="Gladieux P."/>
            <person name="Thoren M.H."/>
            <person name="Johannesson H."/>
        </authorList>
    </citation>
    <scope>NUCLEOTIDE SEQUENCE</scope>
    <source>
        <strain evidence="9">PSN293</strain>
    </source>
</reference>
<comment type="caution">
    <text evidence="9">The sequence shown here is derived from an EMBL/GenBank/DDBJ whole genome shotgun (WGS) entry which is preliminary data.</text>
</comment>
<protein>
    <recommendedName>
        <fullName evidence="8">Rhodopsin domain-containing protein</fullName>
    </recommendedName>
</protein>
<evidence type="ECO:0000256" key="1">
    <source>
        <dbReference type="ARBA" id="ARBA00004141"/>
    </source>
</evidence>
<keyword evidence="4 7" id="KW-0472">Membrane</keyword>
<evidence type="ECO:0000256" key="6">
    <source>
        <dbReference type="SAM" id="MobiDB-lite"/>
    </source>
</evidence>
<dbReference type="Pfam" id="PF20684">
    <property type="entry name" value="Fung_rhodopsin"/>
    <property type="match status" value="1"/>
</dbReference>
<evidence type="ECO:0000313" key="10">
    <source>
        <dbReference type="Proteomes" id="UP001301769"/>
    </source>
</evidence>
<name>A0AAN7B498_9PEZI</name>
<keyword evidence="10" id="KW-1185">Reference proteome</keyword>
<evidence type="ECO:0000256" key="4">
    <source>
        <dbReference type="ARBA" id="ARBA00023136"/>
    </source>
</evidence>
<dbReference type="AlphaFoldDB" id="A0AAN7B498"/>
<reference evidence="9" key="1">
    <citation type="journal article" date="2023" name="Mol. Phylogenet. Evol.">
        <title>Genome-scale phylogeny and comparative genomics of the fungal order Sordariales.</title>
        <authorList>
            <person name="Hensen N."/>
            <person name="Bonometti L."/>
            <person name="Westerberg I."/>
            <person name="Brannstrom I.O."/>
            <person name="Guillou S."/>
            <person name="Cros-Aarteil S."/>
            <person name="Calhoun S."/>
            <person name="Haridas S."/>
            <person name="Kuo A."/>
            <person name="Mondo S."/>
            <person name="Pangilinan J."/>
            <person name="Riley R."/>
            <person name="LaButti K."/>
            <person name="Andreopoulos B."/>
            <person name="Lipzen A."/>
            <person name="Chen C."/>
            <person name="Yan M."/>
            <person name="Daum C."/>
            <person name="Ng V."/>
            <person name="Clum A."/>
            <person name="Steindorff A."/>
            <person name="Ohm R.A."/>
            <person name="Martin F."/>
            <person name="Silar P."/>
            <person name="Natvig D.O."/>
            <person name="Lalanne C."/>
            <person name="Gautier V."/>
            <person name="Ament-Velasquez S.L."/>
            <person name="Kruys A."/>
            <person name="Hutchinson M.I."/>
            <person name="Powell A.J."/>
            <person name="Barry K."/>
            <person name="Miller A.N."/>
            <person name="Grigoriev I.V."/>
            <person name="Debuchy R."/>
            <person name="Gladieux P."/>
            <person name="Hiltunen Thoren M."/>
            <person name="Johannesson H."/>
        </authorList>
    </citation>
    <scope>NUCLEOTIDE SEQUENCE</scope>
    <source>
        <strain evidence="9">PSN293</strain>
    </source>
</reference>
<keyword evidence="3 7" id="KW-1133">Transmembrane helix</keyword>
<feature type="domain" description="Rhodopsin" evidence="8">
    <location>
        <begin position="47"/>
        <end position="289"/>
    </location>
</feature>
<evidence type="ECO:0000313" key="9">
    <source>
        <dbReference type="EMBL" id="KAK4207640.1"/>
    </source>
</evidence>
<feature type="transmembrane region" description="Helical" evidence="7">
    <location>
        <begin position="196"/>
        <end position="215"/>
    </location>
</feature>
<dbReference type="PANTHER" id="PTHR33048">
    <property type="entry name" value="PTH11-LIKE INTEGRAL MEMBRANE PROTEIN (AFU_ORTHOLOGUE AFUA_5G11245)"/>
    <property type="match status" value="1"/>
</dbReference>
<dbReference type="InterPro" id="IPR049326">
    <property type="entry name" value="Rhodopsin_dom_fungi"/>
</dbReference>
<sequence>MYDIWTTPILPPPPGITSNFIDPPSRGPMIRSGMCSILAIMIVFVGLRVYTRAFYKGPFAYDDYLCFVAAASVAAYTGVVLAILDNPEGRHAWDIPIGMAITKRYPLTAYSSVLVFTVSNLSTKLSLLVLFLRIFQTAVWALWVIWIGIAFTILYNVATFIAYCSICIRSDMPLWASLMALPLCRDNIWTIAKVQIWFSAIIDFYIVAIPIWLVWGMTMSSRRRAGVMAVFLTGLAACGITLASLVQRYKSVTDPDRTWENSTIFLYGSLELCISIICSCMPVIVVVLKRFVAQLKSTLDTVKDYTSKSSPRTNNDQSLPPHHLPDNVPKGNMTGLRTFIRNIYRTNNNTKTVESSASGTVDSVSDNYHVQLREMRGNVHSHDEEKGLPSPPR</sequence>
<evidence type="ECO:0000256" key="7">
    <source>
        <dbReference type="SAM" id="Phobius"/>
    </source>
</evidence>
<feature type="transmembrane region" description="Helical" evidence="7">
    <location>
        <begin position="266"/>
        <end position="288"/>
    </location>
</feature>
<feature type="compositionally biased region" description="Polar residues" evidence="6">
    <location>
        <begin position="307"/>
        <end position="318"/>
    </location>
</feature>
<feature type="transmembrane region" description="Helical" evidence="7">
    <location>
        <begin position="63"/>
        <end position="84"/>
    </location>
</feature>
<evidence type="ECO:0000256" key="5">
    <source>
        <dbReference type="ARBA" id="ARBA00038359"/>
    </source>
</evidence>
<feature type="region of interest" description="Disordered" evidence="6">
    <location>
        <begin position="304"/>
        <end position="333"/>
    </location>
</feature>
<dbReference type="InterPro" id="IPR052337">
    <property type="entry name" value="SAT4-like"/>
</dbReference>
<comment type="similarity">
    <text evidence="5">Belongs to the SAT4 family.</text>
</comment>
<evidence type="ECO:0000256" key="3">
    <source>
        <dbReference type="ARBA" id="ARBA00022989"/>
    </source>
</evidence>